<reference evidence="3" key="2">
    <citation type="journal article" date="2016" name="Fungal Biol.">
        <title>Ochratoxin A production by Penicillium thymicola.</title>
        <authorList>
            <person name="Nguyen H.D.T."/>
            <person name="McMullin D.R."/>
            <person name="Ponomareva E."/>
            <person name="Riley R."/>
            <person name="Pomraning K.R."/>
            <person name="Baker S.E."/>
            <person name="Seifert K.A."/>
        </authorList>
    </citation>
    <scope>NUCLEOTIDE SEQUENCE</scope>
    <source>
        <strain evidence="3">DAOM 180753</strain>
    </source>
</reference>
<feature type="compositionally biased region" description="Polar residues" evidence="1">
    <location>
        <begin position="1010"/>
        <end position="1022"/>
    </location>
</feature>
<dbReference type="Pfam" id="PF08457">
    <property type="entry name" value="Sfi1"/>
    <property type="match status" value="1"/>
</dbReference>
<accession>A0AAI9TEK6</accession>
<feature type="region of interest" description="Disordered" evidence="1">
    <location>
        <begin position="993"/>
        <end position="1046"/>
    </location>
</feature>
<dbReference type="AlphaFoldDB" id="A0AAI9TEK6"/>
<feature type="region of interest" description="Disordered" evidence="1">
    <location>
        <begin position="228"/>
        <end position="299"/>
    </location>
</feature>
<evidence type="ECO:0000313" key="4">
    <source>
        <dbReference type="Proteomes" id="UP001227192"/>
    </source>
</evidence>
<feature type="region of interest" description="Disordered" evidence="1">
    <location>
        <begin position="128"/>
        <end position="209"/>
    </location>
</feature>
<sequence length="1137" mass="131227">MPPISSQRRAVTEEISSLSDDDVGFLYQVIAAAETKPEADRLPFRALFEAYDEVIGEHGVNADPGHACLRFLFKMGSKGVRGETLFDKFENALQQMGIVIEIGEDGSTNLNETHDYDQYTADVTHSQTIDHHHDHSPITNGVPPTPKRRASFNTTYDIGEDATQRSAINRPSSRSSMSRLEIGKPDFSKLQLPTSGHDSGPTKSPDRTQLISQFLDVGRRLLSRFDSTENKHGVTEEPPLTNGVVARSAVARDRSKRIAEASRPRRSPSYDSSDTSESEDVQSIMSQSPEHDSFDKEEVPPEFIYRPQLSDLLRDASTFNMYRQRSICRRILTQWLKKAFQARQTRQTRETLAVNYDRGLLLRQAFEPWRGVIQEKRHSARTDRFFKHLEARASRARDLYLVTKAFSHWAQLTSEEVARTSAARRHVLGVKYFNAWREITAVNELKAQRFALRRPFGAWRKKIQDLKAAETQAVSVRNTKIQKAVFWDWWWCFCDRRVLEVSDYRLKRRSLLSWLRNLRTNRERDHEIDLHNKRSSLKSVFQIWSHHSKTIALADQEVQASRRQYDLRATFDEWRIQSQLAPAAFCVSEMVDTRILRNALSRWIGKIKMVRQAEAVDRHRIQHNAWISWNDTLRCLALRARIDERIKMEAMYKWIMMERFELMRRIREQRIKREVFSRFVTNTRDTYTRLLFHAEAHEAHQTQNLVRSKFAIWRDQVQLQREREYVASEFYAPRLAAESLTIWRSKHNQVVKMEGWAQDARFYFLMKKSMKQWHQAKVDSGKRRRQESYAKVRRHIKVNLASKALAAWSSKTRIIMDMEQQAADVDHEKLLADASGIFVQWHNKTTKRIQDCQDADDSYFRQLAFDQMMQMSETFIIRREMEDQADNVYRSHVLRLAAASLRKLSLRIFQMGSTAETAEAMRERNLRKHSRNMFRDWADNARMKLEARDSAGPTFTPARISTFGNGDGAGSAMFDPWYQEQAETPFKISDFTATSQATSQATSHDPISASPLTTPNFTTSPSKRAARARALAQLSTTPATPLRTPFASRLLRAGTTTALSTSSKQPRTGRRSSVGNSVRFVPSSFVLFKLMVISHEWSGSVIDQVSLPPCALRISRQLPKHTSSTFCSPCNSGYSQT</sequence>
<proteinExistence type="predicted"/>
<feature type="compositionally biased region" description="Low complexity" evidence="1">
    <location>
        <begin position="993"/>
        <end position="1003"/>
    </location>
</feature>
<feature type="compositionally biased region" description="Basic and acidic residues" evidence="1">
    <location>
        <begin position="250"/>
        <end position="263"/>
    </location>
</feature>
<evidence type="ECO:0000313" key="3">
    <source>
        <dbReference type="EMBL" id="KAJ9485619.1"/>
    </source>
</evidence>
<dbReference type="Proteomes" id="UP001227192">
    <property type="component" value="Unassembled WGS sequence"/>
</dbReference>
<name>A0AAI9TEK6_PENTH</name>
<reference evidence="3" key="1">
    <citation type="submission" date="2015-06" db="EMBL/GenBank/DDBJ databases">
        <authorList>
            <person name="Nguyen H."/>
        </authorList>
    </citation>
    <scope>NUCLEOTIDE SEQUENCE</scope>
    <source>
        <strain evidence="3">DAOM 180753</strain>
    </source>
</reference>
<feature type="compositionally biased region" description="Basic and acidic residues" evidence="1">
    <location>
        <begin position="289"/>
        <end position="299"/>
    </location>
</feature>
<comment type="caution">
    <text evidence="3">The sequence shown here is derived from an EMBL/GenBank/DDBJ whole genome shotgun (WGS) entry which is preliminary data.</text>
</comment>
<evidence type="ECO:0000256" key="1">
    <source>
        <dbReference type="SAM" id="MobiDB-lite"/>
    </source>
</evidence>
<organism evidence="3 4">
    <name type="scientific">Penicillium thymicola</name>
    <dbReference type="NCBI Taxonomy" id="293382"/>
    <lineage>
        <taxon>Eukaryota</taxon>
        <taxon>Fungi</taxon>
        <taxon>Dikarya</taxon>
        <taxon>Ascomycota</taxon>
        <taxon>Pezizomycotina</taxon>
        <taxon>Eurotiomycetes</taxon>
        <taxon>Eurotiomycetidae</taxon>
        <taxon>Eurotiales</taxon>
        <taxon>Aspergillaceae</taxon>
        <taxon>Penicillium</taxon>
    </lineage>
</organism>
<gene>
    <name evidence="3" type="ORF">VN97_g7731</name>
</gene>
<dbReference type="InterPro" id="IPR013665">
    <property type="entry name" value="Sfi1_dom"/>
</dbReference>
<feature type="compositionally biased region" description="Polar residues" evidence="1">
    <location>
        <begin position="164"/>
        <end position="178"/>
    </location>
</feature>
<feature type="domain" description="Sfi1 spindle body" evidence="2">
    <location>
        <begin position="373"/>
        <end position="940"/>
    </location>
</feature>
<evidence type="ECO:0000259" key="2">
    <source>
        <dbReference type="Pfam" id="PF08457"/>
    </source>
</evidence>
<dbReference type="EMBL" id="LACB01000255">
    <property type="protein sequence ID" value="KAJ9485619.1"/>
    <property type="molecule type" value="Genomic_DNA"/>
</dbReference>
<protein>
    <recommendedName>
        <fullName evidence="2">Sfi1 spindle body domain-containing protein</fullName>
    </recommendedName>
</protein>
<keyword evidence="4" id="KW-1185">Reference proteome</keyword>